<reference evidence="1" key="1">
    <citation type="submission" date="2021-01" db="EMBL/GenBank/DDBJ databases">
        <title>Phytophthora aleatoria, a newly-described species from Pinus radiata is distinct from Phytophthora cactorum isolates based on comparative genomics.</title>
        <authorList>
            <person name="Mcdougal R."/>
            <person name="Panda P."/>
            <person name="Williams N."/>
            <person name="Studholme D.J."/>
        </authorList>
    </citation>
    <scope>NUCLEOTIDE SEQUENCE</scope>
    <source>
        <strain evidence="1">NZFS 3830</strain>
    </source>
</reference>
<dbReference type="EMBL" id="JAENGZ010000686">
    <property type="protein sequence ID" value="KAG6955316.1"/>
    <property type="molecule type" value="Genomic_DNA"/>
</dbReference>
<sequence>MDNNPKHGKVMIDAVLIITKHLDSGVRLRQLHRFLPLWTCPRRRNWTSSWFYPYANTHLMTCRTFSHNDYWNEHFMKRGT</sequence>
<organism evidence="1 2">
    <name type="scientific">Phytophthora cactorum</name>
    <dbReference type="NCBI Taxonomy" id="29920"/>
    <lineage>
        <taxon>Eukaryota</taxon>
        <taxon>Sar</taxon>
        <taxon>Stramenopiles</taxon>
        <taxon>Oomycota</taxon>
        <taxon>Peronosporomycetes</taxon>
        <taxon>Peronosporales</taxon>
        <taxon>Peronosporaceae</taxon>
        <taxon>Phytophthora</taxon>
    </lineage>
</organism>
<comment type="caution">
    <text evidence="1">The sequence shown here is derived from an EMBL/GenBank/DDBJ whole genome shotgun (WGS) entry which is preliminary data.</text>
</comment>
<name>A0A8T1U7B4_9STRA</name>
<proteinExistence type="predicted"/>
<dbReference type="Proteomes" id="UP000688947">
    <property type="component" value="Unassembled WGS sequence"/>
</dbReference>
<accession>A0A8T1U7B4</accession>
<evidence type="ECO:0000313" key="1">
    <source>
        <dbReference type="EMBL" id="KAG6955316.1"/>
    </source>
</evidence>
<dbReference type="AlphaFoldDB" id="A0A8T1U7B4"/>
<gene>
    <name evidence="1" type="ORF">JG687_00011300</name>
</gene>
<protein>
    <submittedName>
        <fullName evidence="1">Uncharacterized protein</fullName>
    </submittedName>
</protein>
<evidence type="ECO:0000313" key="2">
    <source>
        <dbReference type="Proteomes" id="UP000688947"/>
    </source>
</evidence>